<feature type="compositionally biased region" description="Basic and acidic residues" evidence="1">
    <location>
        <begin position="134"/>
        <end position="163"/>
    </location>
</feature>
<feature type="compositionally biased region" description="Basic and acidic residues" evidence="1">
    <location>
        <begin position="19"/>
        <end position="32"/>
    </location>
</feature>
<name>A0A6V7P1N8_ANACO</name>
<evidence type="ECO:0000256" key="1">
    <source>
        <dbReference type="SAM" id="MobiDB-lite"/>
    </source>
</evidence>
<proteinExistence type="predicted"/>
<feature type="compositionally biased region" description="Basic and acidic residues" evidence="1">
    <location>
        <begin position="70"/>
        <end position="79"/>
    </location>
</feature>
<dbReference type="AlphaFoldDB" id="A0A6V7P1N8"/>
<organism evidence="2">
    <name type="scientific">Ananas comosus var. bracteatus</name>
    <name type="common">red pineapple</name>
    <dbReference type="NCBI Taxonomy" id="296719"/>
    <lineage>
        <taxon>Eukaryota</taxon>
        <taxon>Viridiplantae</taxon>
        <taxon>Streptophyta</taxon>
        <taxon>Embryophyta</taxon>
        <taxon>Tracheophyta</taxon>
        <taxon>Spermatophyta</taxon>
        <taxon>Magnoliopsida</taxon>
        <taxon>Liliopsida</taxon>
        <taxon>Poales</taxon>
        <taxon>Bromeliaceae</taxon>
        <taxon>Bromelioideae</taxon>
        <taxon>Ananas</taxon>
    </lineage>
</organism>
<evidence type="ECO:0000313" key="2">
    <source>
        <dbReference type="EMBL" id="CAD1824761.1"/>
    </source>
</evidence>
<sequence>MGTRDGLRARCLRTGRGRGGADGREKRQREWGLPDWGPAGQTADGMRIAGLGTGEADRGRQMEGGGKMADGGRGRRNEHPLRWIRPPVFVKCERVGRSMLICSKANRRQPADNHRPSGLTDQKVIHSPGCRNSDPNRKLVRRQAENRLTELGRARGGRRRPDGGKAGQG</sequence>
<protein>
    <submittedName>
        <fullName evidence="2">Uncharacterized protein</fullName>
    </submittedName>
</protein>
<feature type="region of interest" description="Disordered" evidence="1">
    <location>
        <begin position="103"/>
        <end position="169"/>
    </location>
</feature>
<reference evidence="2" key="1">
    <citation type="submission" date="2020-07" db="EMBL/GenBank/DDBJ databases">
        <authorList>
            <person name="Lin J."/>
        </authorList>
    </citation>
    <scope>NUCLEOTIDE SEQUENCE</scope>
</reference>
<feature type="region of interest" description="Disordered" evidence="1">
    <location>
        <begin position="1"/>
        <end position="79"/>
    </location>
</feature>
<gene>
    <name evidence="2" type="ORF">CB5_LOCUS7972</name>
</gene>
<accession>A0A6V7P1N8</accession>
<dbReference type="EMBL" id="LR862144">
    <property type="protein sequence ID" value="CAD1824761.1"/>
    <property type="molecule type" value="Genomic_DNA"/>
</dbReference>